<dbReference type="InterPro" id="IPR021109">
    <property type="entry name" value="Peptidase_aspartic_dom_sf"/>
</dbReference>
<dbReference type="GeneTree" id="ENSGT00940000157786"/>
<dbReference type="AlphaFoldDB" id="U3JTE5"/>
<dbReference type="PROSITE" id="PS00141">
    <property type="entry name" value="ASP_PROTEASE"/>
    <property type="match status" value="1"/>
</dbReference>
<dbReference type="InterPro" id="IPR001969">
    <property type="entry name" value="Aspartic_peptidase_AS"/>
</dbReference>
<keyword evidence="4" id="KW-1185">Reference proteome</keyword>
<dbReference type="STRING" id="59894.ENSFALP00000006049"/>
<protein>
    <recommendedName>
        <fullName evidence="2">Peptidase A1 domain-containing protein</fullName>
    </recommendedName>
</protein>
<evidence type="ECO:0000313" key="4">
    <source>
        <dbReference type="Proteomes" id="UP000016665"/>
    </source>
</evidence>
<feature type="domain" description="Peptidase A1" evidence="2">
    <location>
        <begin position="42"/>
        <end position="84"/>
    </location>
</feature>
<dbReference type="Gene3D" id="2.40.70.10">
    <property type="entry name" value="Acid Proteases"/>
    <property type="match status" value="1"/>
</dbReference>
<reference evidence="3" key="2">
    <citation type="submission" date="2025-08" db="UniProtKB">
        <authorList>
            <consortium name="Ensembl"/>
        </authorList>
    </citation>
    <scope>IDENTIFICATION</scope>
</reference>
<dbReference type="InterPro" id="IPR033121">
    <property type="entry name" value="PEPTIDASE_A1"/>
</dbReference>
<dbReference type="Proteomes" id="UP000016665">
    <property type="component" value="Chromosome 24"/>
</dbReference>
<dbReference type="Pfam" id="PF00026">
    <property type="entry name" value="Asp"/>
    <property type="match status" value="1"/>
</dbReference>
<name>U3JTE5_FICAL</name>
<evidence type="ECO:0000259" key="2">
    <source>
        <dbReference type="PROSITE" id="PS51767"/>
    </source>
</evidence>
<dbReference type="eggNOG" id="KOG1339">
    <property type="taxonomic scope" value="Eukaryota"/>
</dbReference>
<dbReference type="HOGENOM" id="CLU_039009_0_0_1"/>
<sequence>RGGAAPPSGLRQRRAPLDAEPDSTGSFVEMIDNLRGKSGQGYYVEMTVGSPPQKLNILVDTGSSNFAVGAAPHPFLRRYYQRQL</sequence>
<proteinExistence type="predicted"/>
<evidence type="ECO:0000313" key="3">
    <source>
        <dbReference type="Ensembl" id="ENSFALP00000006049.2"/>
    </source>
</evidence>
<dbReference type="SUPFAM" id="SSF50630">
    <property type="entry name" value="Acid proteases"/>
    <property type="match status" value="1"/>
</dbReference>
<reference evidence="3 4" key="1">
    <citation type="journal article" date="2012" name="Nature">
        <title>The genomic landscape of species divergence in Ficedula flycatchers.</title>
        <authorList>
            <person name="Ellegren H."/>
            <person name="Smeds L."/>
            <person name="Burri R."/>
            <person name="Olason P.I."/>
            <person name="Backstrom N."/>
            <person name="Kawakami T."/>
            <person name="Kunstner A."/>
            <person name="Makinen H."/>
            <person name="Nadachowska-Brzyska K."/>
            <person name="Qvarnstrom A."/>
            <person name="Uebbing S."/>
            <person name="Wolf J.B."/>
        </authorList>
    </citation>
    <scope>NUCLEOTIDE SEQUENCE [LARGE SCALE GENOMIC DNA]</scope>
</reference>
<evidence type="ECO:0000256" key="1">
    <source>
        <dbReference type="SAM" id="MobiDB-lite"/>
    </source>
</evidence>
<reference evidence="3" key="3">
    <citation type="submission" date="2025-09" db="UniProtKB">
        <authorList>
            <consortium name="Ensembl"/>
        </authorList>
    </citation>
    <scope>IDENTIFICATION</scope>
</reference>
<accession>U3JTE5</accession>
<dbReference type="PROSITE" id="PS51767">
    <property type="entry name" value="PEPTIDASE_A1"/>
    <property type="match status" value="1"/>
</dbReference>
<dbReference type="GO" id="GO:0004190">
    <property type="term" value="F:aspartic-type endopeptidase activity"/>
    <property type="evidence" value="ECO:0007669"/>
    <property type="project" value="InterPro"/>
</dbReference>
<feature type="region of interest" description="Disordered" evidence="1">
    <location>
        <begin position="1"/>
        <end position="25"/>
    </location>
</feature>
<dbReference type="Ensembl" id="ENSFALT00000006076.2">
    <property type="protein sequence ID" value="ENSFALP00000006049.2"/>
    <property type="gene ID" value="ENSFALG00000005802.2"/>
</dbReference>
<organism evidence="3 4">
    <name type="scientific">Ficedula albicollis</name>
    <name type="common">Collared flycatcher</name>
    <name type="synonym">Muscicapa albicollis</name>
    <dbReference type="NCBI Taxonomy" id="59894"/>
    <lineage>
        <taxon>Eukaryota</taxon>
        <taxon>Metazoa</taxon>
        <taxon>Chordata</taxon>
        <taxon>Craniata</taxon>
        <taxon>Vertebrata</taxon>
        <taxon>Euteleostomi</taxon>
        <taxon>Archelosauria</taxon>
        <taxon>Archosauria</taxon>
        <taxon>Dinosauria</taxon>
        <taxon>Saurischia</taxon>
        <taxon>Theropoda</taxon>
        <taxon>Coelurosauria</taxon>
        <taxon>Aves</taxon>
        <taxon>Neognathae</taxon>
        <taxon>Neoaves</taxon>
        <taxon>Telluraves</taxon>
        <taxon>Australaves</taxon>
        <taxon>Passeriformes</taxon>
        <taxon>Muscicapidae</taxon>
        <taxon>Ficedula</taxon>
    </lineage>
</organism>
<dbReference type="GO" id="GO:0006508">
    <property type="term" value="P:proteolysis"/>
    <property type="evidence" value="ECO:0007669"/>
    <property type="project" value="InterPro"/>
</dbReference>